<dbReference type="Proteomes" id="UP000298663">
    <property type="component" value="Unassembled WGS sequence"/>
</dbReference>
<keyword evidence="3" id="KW-1185">Reference proteome</keyword>
<dbReference type="PANTHER" id="PTHR44147:SF2">
    <property type="entry name" value="DEHYDROGENASE_REDUCTASE SDR FAMILY MEMBER 1"/>
    <property type="match status" value="1"/>
</dbReference>
<dbReference type="AlphaFoldDB" id="A0A4U5P9H7"/>
<reference evidence="2 3" key="1">
    <citation type="journal article" date="2015" name="Genome Biol.">
        <title>Comparative genomics of Steinernema reveals deeply conserved gene regulatory networks.</title>
        <authorList>
            <person name="Dillman A.R."/>
            <person name="Macchietto M."/>
            <person name="Porter C.F."/>
            <person name="Rogers A."/>
            <person name="Williams B."/>
            <person name="Antoshechkin I."/>
            <person name="Lee M.M."/>
            <person name="Goodwin Z."/>
            <person name="Lu X."/>
            <person name="Lewis E.E."/>
            <person name="Goodrich-Blair H."/>
            <person name="Stock S.P."/>
            <person name="Adams B.J."/>
            <person name="Sternberg P.W."/>
            <person name="Mortazavi A."/>
        </authorList>
    </citation>
    <scope>NUCLEOTIDE SEQUENCE [LARGE SCALE GENOMIC DNA]</scope>
    <source>
        <strain evidence="2 3">ALL</strain>
    </source>
</reference>
<dbReference type="PANTHER" id="PTHR44147">
    <property type="entry name" value="DEHYDROGENASE/REDUCTASE SDR FAMILY MEMBER 1"/>
    <property type="match status" value="1"/>
</dbReference>
<dbReference type="STRING" id="34508.A0A4U5P9H7"/>
<accession>A0A4U5P9H7</accession>
<evidence type="ECO:0000313" key="2">
    <source>
        <dbReference type="EMBL" id="TKR92790.1"/>
    </source>
</evidence>
<reference evidence="2 3" key="2">
    <citation type="journal article" date="2019" name="G3 (Bethesda)">
        <title>Hybrid Assembly of the Genome of the Entomopathogenic Nematode Steinernema carpocapsae Identifies the X-Chromosome.</title>
        <authorList>
            <person name="Serra L."/>
            <person name="Macchietto M."/>
            <person name="Macias-Munoz A."/>
            <person name="McGill C.J."/>
            <person name="Rodriguez I.M."/>
            <person name="Rodriguez B."/>
            <person name="Murad R."/>
            <person name="Mortazavi A."/>
        </authorList>
    </citation>
    <scope>NUCLEOTIDE SEQUENCE [LARGE SCALE GENOMIC DNA]</scope>
    <source>
        <strain evidence="2 3">ALL</strain>
    </source>
</reference>
<evidence type="ECO:0000256" key="1">
    <source>
        <dbReference type="RuleBase" id="RU000363"/>
    </source>
</evidence>
<comment type="similarity">
    <text evidence="1">Belongs to the short-chain dehydrogenases/reductases (SDR) family.</text>
</comment>
<dbReference type="InterPro" id="IPR036291">
    <property type="entry name" value="NAD(P)-bd_dom_sf"/>
</dbReference>
<dbReference type="OrthoDB" id="1933717at2759"/>
<sequence>MAEVEQLFDKIEKESGTLDILVNNAYQAVQAISNNVSKRFYECDPEIWDEVNNVGLRNHYFCSVFAARIMVKNFSGLIVNISSAGGLTYFLNVPYGVGKCAVDRMAQDMAHELKGKGVTVVSLWPSLVKTELMDKLFKDEDKLRDLQNASGAISKISPETMKQNFNDNESTEFPGKAIVALASDSAVIRKTGRVLLTADLGDEYGFLDVDGGKPASIRSVSALLKLAGCSFLYPYLPRWIKVPGWVMTAFTSKL</sequence>
<dbReference type="PRINTS" id="PR00081">
    <property type="entry name" value="GDHRDH"/>
</dbReference>
<gene>
    <name evidence="2" type="ORF">L596_007369</name>
</gene>
<protein>
    <recommendedName>
        <fullName evidence="4">Dehydrogenase/reductase SDR family member 1</fullName>
    </recommendedName>
</protein>
<name>A0A4U5P9H7_STECR</name>
<dbReference type="Pfam" id="PF00106">
    <property type="entry name" value="adh_short"/>
    <property type="match status" value="1"/>
</dbReference>
<comment type="caution">
    <text evidence="2">The sequence shown here is derived from an EMBL/GenBank/DDBJ whole genome shotgun (WGS) entry which is preliminary data.</text>
</comment>
<evidence type="ECO:0000313" key="3">
    <source>
        <dbReference type="Proteomes" id="UP000298663"/>
    </source>
</evidence>
<organism evidence="2 3">
    <name type="scientific">Steinernema carpocapsae</name>
    <name type="common">Entomopathogenic nematode</name>
    <dbReference type="NCBI Taxonomy" id="34508"/>
    <lineage>
        <taxon>Eukaryota</taxon>
        <taxon>Metazoa</taxon>
        <taxon>Ecdysozoa</taxon>
        <taxon>Nematoda</taxon>
        <taxon>Chromadorea</taxon>
        <taxon>Rhabditida</taxon>
        <taxon>Tylenchina</taxon>
        <taxon>Panagrolaimomorpha</taxon>
        <taxon>Strongyloidoidea</taxon>
        <taxon>Steinernematidae</taxon>
        <taxon>Steinernema</taxon>
    </lineage>
</organism>
<dbReference type="SUPFAM" id="SSF51735">
    <property type="entry name" value="NAD(P)-binding Rossmann-fold domains"/>
    <property type="match status" value="1"/>
</dbReference>
<dbReference type="EMBL" id="AZBU02000002">
    <property type="protein sequence ID" value="TKR92790.1"/>
    <property type="molecule type" value="Genomic_DNA"/>
</dbReference>
<dbReference type="InterPro" id="IPR002347">
    <property type="entry name" value="SDR_fam"/>
</dbReference>
<evidence type="ECO:0008006" key="4">
    <source>
        <dbReference type="Google" id="ProtNLM"/>
    </source>
</evidence>
<dbReference type="Gene3D" id="3.40.50.720">
    <property type="entry name" value="NAD(P)-binding Rossmann-like Domain"/>
    <property type="match status" value="1"/>
</dbReference>
<proteinExistence type="inferred from homology"/>
<dbReference type="PRINTS" id="PR00080">
    <property type="entry name" value="SDRFAMILY"/>
</dbReference>